<proteinExistence type="inferred from homology"/>
<dbReference type="OrthoDB" id="10249612at2759"/>
<dbReference type="SUPFAM" id="SSF143724">
    <property type="entry name" value="PHP14-like"/>
    <property type="match status" value="1"/>
</dbReference>
<comment type="caution">
    <text evidence="3">The sequence shown here is derived from an EMBL/GenBank/DDBJ whole genome shotgun (WGS) entry which is preliminary data.</text>
</comment>
<dbReference type="Gene3D" id="3.50.20.20">
    <property type="entry name" value="Janus/Ocnus"/>
    <property type="match status" value="1"/>
</dbReference>
<dbReference type="AlphaFoldDB" id="A0A5B7FB22"/>
<keyword evidence="4" id="KW-1185">Reference proteome</keyword>
<gene>
    <name evidence="3" type="ORF">E2C01_035937</name>
</gene>
<sequence length="112" mass="12039">MAETCGMHASPYHGTHTSCTSLPSSCHTLTLDTRVEIGENTENNECGASAGHVSQLLIFPNPNVPSSNEMAEVLDKVADVDIDEGTFKYVLIKVHHSPTAPAQETSKYIVRG</sequence>
<reference evidence="3 4" key="1">
    <citation type="submission" date="2019-05" db="EMBL/GenBank/DDBJ databases">
        <title>Another draft genome of Portunus trituberculatus and its Hox gene families provides insights of decapod evolution.</title>
        <authorList>
            <person name="Jeong J.-H."/>
            <person name="Song I."/>
            <person name="Kim S."/>
            <person name="Choi T."/>
            <person name="Kim D."/>
            <person name="Ryu S."/>
            <person name="Kim W."/>
        </authorList>
    </citation>
    <scope>NUCLEOTIDE SEQUENCE [LARGE SCALE GENOMIC DNA]</scope>
    <source>
        <tissue evidence="3">Muscle</tissue>
    </source>
</reference>
<dbReference type="EMBL" id="VSRR010005390">
    <property type="protein sequence ID" value="MPC42318.1"/>
    <property type="molecule type" value="Genomic_DNA"/>
</dbReference>
<evidence type="ECO:0000313" key="3">
    <source>
        <dbReference type="EMBL" id="MPC42318.1"/>
    </source>
</evidence>
<evidence type="ECO:0000256" key="2">
    <source>
        <dbReference type="PIRSR" id="PIRSR607702-2"/>
    </source>
</evidence>
<name>A0A5B7FB22_PORTR</name>
<dbReference type="InterPro" id="IPR007702">
    <property type="entry name" value="Janus"/>
</dbReference>
<dbReference type="Proteomes" id="UP000324222">
    <property type="component" value="Unassembled WGS sequence"/>
</dbReference>
<feature type="binding site" evidence="2">
    <location>
        <position position="88"/>
    </location>
    <ligand>
        <name>substrate</name>
    </ligand>
</feature>
<accession>A0A5B7FB22</accession>
<dbReference type="Pfam" id="PF05005">
    <property type="entry name" value="Ocnus"/>
    <property type="match status" value="1"/>
</dbReference>
<comment type="similarity">
    <text evidence="1">Belongs to the janus family.</text>
</comment>
<evidence type="ECO:0000313" key="4">
    <source>
        <dbReference type="Proteomes" id="UP000324222"/>
    </source>
</evidence>
<organism evidence="3 4">
    <name type="scientific">Portunus trituberculatus</name>
    <name type="common">Swimming crab</name>
    <name type="synonym">Neptunus trituberculatus</name>
    <dbReference type="NCBI Taxonomy" id="210409"/>
    <lineage>
        <taxon>Eukaryota</taxon>
        <taxon>Metazoa</taxon>
        <taxon>Ecdysozoa</taxon>
        <taxon>Arthropoda</taxon>
        <taxon>Crustacea</taxon>
        <taxon>Multicrustacea</taxon>
        <taxon>Malacostraca</taxon>
        <taxon>Eumalacostraca</taxon>
        <taxon>Eucarida</taxon>
        <taxon>Decapoda</taxon>
        <taxon>Pleocyemata</taxon>
        <taxon>Brachyura</taxon>
        <taxon>Eubrachyura</taxon>
        <taxon>Portunoidea</taxon>
        <taxon>Portunidae</taxon>
        <taxon>Portuninae</taxon>
        <taxon>Portunus</taxon>
    </lineage>
</organism>
<evidence type="ECO:0000256" key="1">
    <source>
        <dbReference type="ARBA" id="ARBA00010971"/>
    </source>
</evidence>
<protein>
    <submittedName>
        <fullName evidence="3">Uncharacterized protein</fullName>
    </submittedName>
</protein>
<dbReference type="InterPro" id="IPR038596">
    <property type="entry name" value="Janus_sf"/>
</dbReference>